<dbReference type="AlphaFoldDB" id="A0A7C8RHL5"/>
<evidence type="ECO:0000313" key="1">
    <source>
        <dbReference type="EMBL" id="KAF3283624.1"/>
    </source>
</evidence>
<sequence length="290" mass="33188">MSSKLLPLSHSAQHQLEQRKAEIVKVHGQRDCPAEVQNAEKTLPTQNLELRCQVIDSAIAQTINEAENLHNLLTGVSNRLDAVFERYVTTEETVEDVTGRLGVVEYEYKKLDVLKDGLDKLEKLKNKLEKLIAIENGPEKVDLVVSQRLGVMEGKLEKLEVAMKSDRVERLEVINHNAWAFNNQASDKHDRLRPLKVAKLDRDQNLSFEVSPHFPLFVSRVGHLSVLELWQLLLFYDIVVHGVWVPPRARGTTLILPLVDVQKNLDICLRAFVRHIGLKWEVVEKLELFH</sequence>
<dbReference type="OrthoDB" id="5389413at2759"/>
<name>A0A7C8RHL5_ORBOL</name>
<dbReference type="Proteomes" id="UP000474640">
    <property type="component" value="Unassembled WGS sequence"/>
</dbReference>
<accession>A0A7C8RHL5</accession>
<comment type="caution">
    <text evidence="1">The sequence shown here is derived from an EMBL/GenBank/DDBJ whole genome shotgun (WGS) entry which is preliminary data.</text>
</comment>
<gene>
    <name evidence="1" type="ORF">TWF970_000802</name>
</gene>
<evidence type="ECO:0000313" key="2">
    <source>
        <dbReference type="Proteomes" id="UP000474640"/>
    </source>
</evidence>
<organism evidence="1 2">
    <name type="scientific">Orbilia oligospora</name>
    <name type="common">Nematode-trapping fungus</name>
    <name type="synonym">Arthrobotrys oligospora</name>
    <dbReference type="NCBI Taxonomy" id="2813651"/>
    <lineage>
        <taxon>Eukaryota</taxon>
        <taxon>Fungi</taxon>
        <taxon>Dikarya</taxon>
        <taxon>Ascomycota</taxon>
        <taxon>Pezizomycotina</taxon>
        <taxon>Orbiliomycetes</taxon>
        <taxon>Orbiliales</taxon>
        <taxon>Orbiliaceae</taxon>
        <taxon>Orbilia</taxon>
    </lineage>
</organism>
<reference evidence="1 2" key="1">
    <citation type="submission" date="2020-01" db="EMBL/GenBank/DDBJ databases">
        <authorList>
            <person name="Palmer J.M."/>
        </authorList>
    </citation>
    <scope>NUCLEOTIDE SEQUENCE [LARGE SCALE GENOMIC DNA]</scope>
    <source>
        <strain evidence="1 2">TWF970</strain>
    </source>
</reference>
<proteinExistence type="predicted"/>
<protein>
    <submittedName>
        <fullName evidence="1">Uncharacterized protein</fullName>
    </submittedName>
</protein>
<dbReference type="EMBL" id="JAABOJ010000010">
    <property type="protein sequence ID" value="KAF3283624.1"/>
    <property type="molecule type" value="Genomic_DNA"/>
</dbReference>